<feature type="coiled-coil region" evidence="8">
    <location>
        <begin position="99"/>
        <end position="133"/>
    </location>
</feature>
<comment type="subunit">
    <text evidence="7">Component of the Mediator complex.</text>
</comment>
<reference evidence="10 11" key="1">
    <citation type="journal article" date="2018" name="Nat. Ecol. Evol.">
        <title>Pezizomycetes genomes reveal the molecular basis of ectomycorrhizal truffle lifestyle.</title>
        <authorList>
            <person name="Murat C."/>
            <person name="Payen T."/>
            <person name="Noel B."/>
            <person name="Kuo A."/>
            <person name="Morin E."/>
            <person name="Chen J."/>
            <person name="Kohler A."/>
            <person name="Krizsan K."/>
            <person name="Balestrini R."/>
            <person name="Da Silva C."/>
            <person name="Montanini B."/>
            <person name="Hainaut M."/>
            <person name="Levati E."/>
            <person name="Barry K.W."/>
            <person name="Belfiori B."/>
            <person name="Cichocki N."/>
            <person name="Clum A."/>
            <person name="Dockter R.B."/>
            <person name="Fauchery L."/>
            <person name="Guy J."/>
            <person name="Iotti M."/>
            <person name="Le Tacon F."/>
            <person name="Lindquist E.A."/>
            <person name="Lipzen A."/>
            <person name="Malagnac F."/>
            <person name="Mello A."/>
            <person name="Molinier V."/>
            <person name="Miyauchi S."/>
            <person name="Poulain J."/>
            <person name="Riccioni C."/>
            <person name="Rubini A."/>
            <person name="Sitrit Y."/>
            <person name="Splivallo R."/>
            <person name="Traeger S."/>
            <person name="Wang M."/>
            <person name="Zifcakova L."/>
            <person name="Wipf D."/>
            <person name="Zambonelli A."/>
            <person name="Paolocci F."/>
            <person name="Nowrousian M."/>
            <person name="Ottonello S."/>
            <person name="Baldrian P."/>
            <person name="Spatafora J.W."/>
            <person name="Henrissat B."/>
            <person name="Nagy L.G."/>
            <person name="Aury J.M."/>
            <person name="Wincker P."/>
            <person name="Grigoriev I.V."/>
            <person name="Bonfante P."/>
            <person name="Martin F.M."/>
        </authorList>
    </citation>
    <scope>NUCLEOTIDE SEQUENCE [LARGE SCALE GENOMIC DNA]</scope>
    <source>
        <strain evidence="10 11">ATCC MYA-4762</strain>
    </source>
</reference>
<evidence type="ECO:0000256" key="5">
    <source>
        <dbReference type="ARBA" id="ARBA00023163"/>
    </source>
</evidence>
<evidence type="ECO:0000256" key="3">
    <source>
        <dbReference type="ARBA" id="ARBA00023015"/>
    </source>
</evidence>
<comment type="function">
    <text evidence="7">Component of the Mediator complex, a coactivator involved in the regulated transcription of nearly all RNA polymerase II-dependent genes. Mediator functions as a bridge to convey information from gene-specific regulatory proteins to the basal RNA polymerase II transcription machinery. Mediator is recruited to promoters by direct interactions with regulatory proteins and serves as a scaffold for the assembly of a functional preinitiation complex with RNA polymerase II and the general transcription factors.</text>
</comment>
<dbReference type="GO" id="GO:0003712">
    <property type="term" value="F:transcription coregulator activity"/>
    <property type="evidence" value="ECO:0007669"/>
    <property type="project" value="InterPro"/>
</dbReference>
<dbReference type="GO" id="GO:0016592">
    <property type="term" value="C:mediator complex"/>
    <property type="evidence" value="ECO:0007669"/>
    <property type="project" value="InterPro"/>
</dbReference>
<keyword evidence="3 7" id="KW-0805">Transcription regulation</keyword>
<dbReference type="GO" id="GO:0006357">
    <property type="term" value="P:regulation of transcription by RNA polymerase II"/>
    <property type="evidence" value="ECO:0007669"/>
    <property type="project" value="InterPro"/>
</dbReference>
<evidence type="ECO:0000313" key="11">
    <source>
        <dbReference type="Proteomes" id="UP000267821"/>
    </source>
</evidence>
<protein>
    <recommendedName>
        <fullName evidence="7">Mediator of RNA polymerase II transcription subunit 9</fullName>
    </recommendedName>
    <alternativeName>
        <fullName evidence="7">Mediator complex subunit 9</fullName>
    </alternativeName>
</protein>
<evidence type="ECO:0000256" key="9">
    <source>
        <dbReference type="SAM" id="MobiDB-lite"/>
    </source>
</evidence>
<evidence type="ECO:0000256" key="1">
    <source>
        <dbReference type="ARBA" id="ARBA00004123"/>
    </source>
</evidence>
<keyword evidence="6 7" id="KW-0539">Nucleus</keyword>
<dbReference type="EMBL" id="ML121537">
    <property type="protein sequence ID" value="RPB25535.1"/>
    <property type="molecule type" value="Genomic_DNA"/>
</dbReference>
<keyword evidence="8" id="KW-0175">Coiled coil</keyword>
<evidence type="ECO:0000256" key="8">
    <source>
        <dbReference type="SAM" id="Coils"/>
    </source>
</evidence>
<proteinExistence type="inferred from homology"/>
<feature type="region of interest" description="Disordered" evidence="9">
    <location>
        <begin position="1"/>
        <end position="56"/>
    </location>
</feature>
<sequence>MHSDSHVHTPPPASSSSNPTTSTFTQPSPLHSLLPTLATPLPPFTPPPLPPPNTFDFLPPLHSLINKVHADELPPQDLSHQANPIRVKLAKARQLVLDLPDMSRSIGEQKEEIRELEERIEKQQRVIREALEVVRREIGKGWMGTGGDGNEKAVVQMEVE</sequence>
<comment type="subcellular location">
    <subcellularLocation>
        <location evidence="1 7">Nucleus</location>
    </subcellularLocation>
</comment>
<keyword evidence="4 7" id="KW-0010">Activator</keyword>
<evidence type="ECO:0000313" key="10">
    <source>
        <dbReference type="EMBL" id="RPB25535.1"/>
    </source>
</evidence>
<dbReference type="InterPro" id="IPR011425">
    <property type="entry name" value="Med9"/>
</dbReference>
<dbReference type="OrthoDB" id="5415641at2759"/>
<evidence type="ECO:0000256" key="7">
    <source>
        <dbReference type="RuleBase" id="RU364145"/>
    </source>
</evidence>
<keyword evidence="5 7" id="KW-0804">Transcription</keyword>
<feature type="compositionally biased region" description="Pro residues" evidence="9">
    <location>
        <begin position="40"/>
        <end position="53"/>
    </location>
</feature>
<dbReference type="InParanoid" id="A0A3N4M5S2"/>
<dbReference type="Proteomes" id="UP000267821">
    <property type="component" value="Unassembled WGS sequence"/>
</dbReference>
<comment type="similarity">
    <text evidence="2 7">Belongs to the Mediator complex subunit 9 family.</text>
</comment>
<evidence type="ECO:0000256" key="2">
    <source>
        <dbReference type="ARBA" id="ARBA00008089"/>
    </source>
</evidence>
<keyword evidence="11" id="KW-1185">Reference proteome</keyword>
<gene>
    <name evidence="7" type="primary">MED9</name>
    <name evidence="10" type="ORF">L211DRAFT_836250</name>
</gene>
<dbReference type="AlphaFoldDB" id="A0A3N4M5S2"/>
<organism evidence="10 11">
    <name type="scientific">Terfezia boudieri ATCC MYA-4762</name>
    <dbReference type="NCBI Taxonomy" id="1051890"/>
    <lineage>
        <taxon>Eukaryota</taxon>
        <taxon>Fungi</taxon>
        <taxon>Dikarya</taxon>
        <taxon>Ascomycota</taxon>
        <taxon>Pezizomycotina</taxon>
        <taxon>Pezizomycetes</taxon>
        <taxon>Pezizales</taxon>
        <taxon>Pezizaceae</taxon>
        <taxon>Terfezia</taxon>
    </lineage>
</organism>
<name>A0A3N4M5S2_9PEZI</name>
<feature type="compositionally biased region" description="Low complexity" evidence="9">
    <location>
        <begin position="14"/>
        <end position="39"/>
    </location>
</feature>
<evidence type="ECO:0000256" key="4">
    <source>
        <dbReference type="ARBA" id="ARBA00023159"/>
    </source>
</evidence>
<dbReference type="STRING" id="1051890.A0A3N4M5S2"/>
<dbReference type="Pfam" id="PF07544">
    <property type="entry name" value="Med9"/>
    <property type="match status" value="1"/>
</dbReference>
<accession>A0A3N4M5S2</accession>
<evidence type="ECO:0000256" key="6">
    <source>
        <dbReference type="ARBA" id="ARBA00023242"/>
    </source>
</evidence>